<evidence type="ECO:0000313" key="13">
    <source>
        <dbReference type="EMBL" id="EDO18768.1"/>
    </source>
</evidence>
<dbReference type="EC" id="2.4.1.-" evidence="12"/>
<proteinExistence type="inferred from homology"/>
<evidence type="ECO:0000256" key="12">
    <source>
        <dbReference type="RuleBase" id="RU363075"/>
    </source>
</evidence>
<dbReference type="FunCoup" id="A7TG11">
    <property type="interactions" value="425"/>
</dbReference>
<dbReference type="STRING" id="436907.A7TG11"/>
<keyword evidence="7 12" id="KW-0256">Endoplasmic reticulum</keyword>
<dbReference type="PANTHER" id="PTHR22760">
    <property type="entry name" value="GLYCOSYLTRANSFERASE"/>
    <property type="match status" value="1"/>
</dbReference>
<evidence type="ECO:0000256" key="9">
    <source>
        <dbReference type="ARBA" id="ARBA00023136"/>
    </source>
</evidence>
<dbReference type="PANTHER" id="PTHR22760:SF1">
    <property type="entry name" value="DOL-P-MAN:MAN(7)GLCNAC(2)-PP-DOL ALPHA-1,6-MANNOSYLTRANSFERASE"/>
    <property type="match status" value="1"/>
</dbReference>
<feature type="transmembrane region" description="Helical" evidence="12">
    <location>
        <begin position="333"/>
        <end position="353"/>
    </location>
</feature>
<feature type="transmembrane region" description="Helical" evidence="12">
    <location>
        <begin position="223"/>
        <end position="244"/>
    </location>
</feature>
<dbReference type="OrthoDB" id="19039at2759"/>
<dbReference type="Proteomes" id="UP000000267">
    <property type="component" value="Unassembled WGS sequence"/>
</dbReference>
<dbReference type="InParanoid" id="A7TG11"/>
<dbReference type="KEGG" id="vpo:Kpol_1028p42"/>
<keyword evidence="5" id="KW-0808">Transferase</keyword>
<keyword evidence="9 12" id="KW-0472">Membrane</keyword>
<evidence type="ECO:0000256" key="4">
    <source>
        <dbReference type="ARBA" id="ARBA00022676"/>
    </source>
</evidence>
<protein>
    <recommendedName>
        <fullName evidence="12">Mannosyltransferase</fullName>
        <ecNumber evidence="12">2.4.1.-</ecNumber>
    </recommendedName>
</protein>
<keyword evidence="4 12" id="KW-0328">Glycosyltransferase</keyword>
<evidence type="ECO:0000256" key="7">
    <source>
        <dbReference type="ARBA" id="ARBA00022824"/>
    </source>
</evidence>
<gene>
    <name evidence="13" type="ORF">Kpol_1028p42</name>
</gene>
<dbReference type="GO" id="GO:0005789">
    <property type="term" value="C:endoplasmic reticulum membrane"/>
    <property type="evidence" value="ECO:0007669"/>
    <property type="project" value="UniProtKB-SubCell"/>
</dbReference>
<comment type="pathway">
    <text evidence="2">Protein modification; protein glycosylation.</text>
</comment>
<feature type="transmembrane region" description="Helical" evidence="12">
    <location>
        <begin position="62"/>
        <end position="84"/>
    </location>
</feature>
<comment type="function">
    <text evidence="10">Mannosyltransferase that operates in the biosynthetic pathway of dolichol-linked oligosaccharides, the glycan precursors employed in protein asparagine (N)-glycosylation. The assembly of dolichol-linked oligosaccharides begins on the cytosolic side of the endoplasmic reticulum membrane and finishes in its lumen. The sequential addition of sugars to dolichol pyrophosphate produces dolichol-linked oligosaccharides containing fourteen sugars, including two GlcNAcs, nine mannoses and three glucoses. Once assembled, the oligosaccharide is transferred from the lipid to nascent proteins by oligosaccharyltransferases. In the lumen of the endoplasmic reticulum, adds the eighth mannose residue in an alpha-1,6 linkage onto Man(7)GlcNAc(2)-PP-dolichol to produce Man(8)GlcNAc(2)-PP-dolichol.</text>
</comment>
<dbReference type="Pfam" id="PF03901">
    <property type="entry name" value="Glyco_transf_22"/>
    <property type="match status" value="1"/>
</dbReference>
<feature type="transmembrane region" description="Helical" evidence="12">
    <location>
        <begin position="308"/>
        <end position="326"/>
    </location>
</feature>
<comment type="subcellular location">
    <subcellularLocation>
        <location evidence="1 12">Endoplasmic reticulum membrane</location>
        <topology evidence="1 12">Multi-pass membrane protein</topology>
    </subcellularLocation>
</comment>
<feature type="transmembrane region" description="Helical" evidence="12">
    <location>
        <begin position="284"/>
        <end position="302"/>
    </location>
</feature>
<dbReference type="UniPathway" id="UPA00378"/>
<comment type="catalytic activity">
    <reaction evidence="11">
        <text>an alpha-D-Man-(1-&gt;2)-alpha-D-Man-(1-&gt;2)-alpha-D-Man-(1-&gt;3)-[alpha-D-Man-(1-&gt;2)-alpha-D-Man-(1-&gt;3)-alpha-D-Man-(1-&gt;6)]-beta-D-Man-(1-&gt;4)-beta-D-GlcNAc-(1-&gt;4)-alpha-D-GlcNAc-diphospho-di-trans,poly-cis-dolichol + a di-trans,poly-cis-dolichyl beta-D-mannosyl phosphate = an alpha-D-Man-(1-&gt;2)-alpha-D-Man-(1-&gt;2)-alpha-D-Man-(1-&gt;3)-[alpha-D-Man-(1-&gt;2)-alpha-D-Man-(1-&gt;3)-[alpha-D-Man-(1-&gt;6)]-alpha-D-Man-(1-&gt;6)]-beta-D-Man-(1-&gt;4)-beta-D-GlcNAc-(1-&gt;4)-alpha-D-GlcNAc-diphospho-di-trans,poly-cis-dolichol + a di-trans,poly-cis-dolichyl phosphate + H(+)</text>
        <dbReference type="Rhea" id="RHEA:29535"/>
        <dbReference type="Rhea" id="RHEA-COMP:19498"/>
        <dbReference type="Rhea" id="RHEA-COMP:19501"/>
        <dbReference type="Rhea" id="RHEA-COMP:19518"/>
        <dbReference type="Rhea" id="RHEA-COMP:19519"/>
        <dbReference type="ChEBI" id="CHEBI:15378"/>
        <dbReference type="ChEBI" id="CHEBI:57683"/>
        <dbReference type="ChEBI" id="CHEBI:58211"/>
        <dbReference type="ChEBI" id="CHEBI:132517"/>
        <dbReference type="ChEBI" id="CHEBI:132519"/>
        <dbReference type="EC" id="2.4.1.260"/>
    </reaction>
    <physiologicalReaction direction="left-to-right" evidence="11">
        <dbReference type="Rhea" id="RHEA:29536"/>
    </physiologicalReaction>
</comment>
<evidence type="ECO:0000256" key="5">
    <source>
        <dbReference type="ARBA" id="ARBA00022679"/>
    </source>
</evidence>
<evidence type="ECO:0000256" key="1">
    <source>
        <dbReference type="ARBA" id="ARBA00004477"/>
    </source>
</evidence>
<keyword evidence="14" id="KW-1185">Reference proteome</keyword>
<feature type="transmembrane region" description="Helical" evidence="12">
    <location>
        <begin position="96"/>
        <end position="113"/>
    </location>
</feature>
<dbReference type="eggNOG" id="KOG2516">
    <property type="taxonomic scope" value="Eukaryota"/>
</dbReference>
<evidence type="ECO:0000313" key="14">
    <source>
        <dbReference type="Proteomes" id="UP000000267"/>
    </source>
</evidence>
<evidence type="ECO:0000256" key="8">
    <source>
        <dbReference type="ARBA" id="ARBA00022989"/>
    </source>
</evidence>
<sequence length="555" mass="63219">MSWSYIDSVVIVAISFYLIQAPYTKVEESFSIQAIHDILTYGIFDLSKYDHFKFPGAVQRSFVGPLIIAYLTKPFVFVSTIANGGTKPPTDFETQLLVRCIIGLTNAIALVYLKSCAEAMFRDKEEEDSKQRRTTVYISNSLGVWFIVFISTGFHLMYYSSRPLPNFILTLPLTNVVISWILLGNYKWAISLCAFVSVIFRSEVGAMGVGLALFSIIYRKVSLFNAAKFGSMGFFIGIGISLYVDSYFWKEWCVPEIDSFIFNVINGQASKWGTEPYFAYLTHYLRMLYLPPTILFLNLLGFKLAPDILKVIILSAYFHILALSIQPHKEWRFIIYAIPPITLSGSVAAAYLWENISITSIPKLIFMTLLPLSPVLSFFVSVMFLFVSKMNYPGGEALATFNSMIINNNITNVSVHLSVPACMTGVTLFGELDKSVYGVTYDKSETVQELEELWPSFDYLITTEKSPSMFVFNKTEEHWELVETTTMFGGIDLKFIINTFSREGLYLADLLKEWFINKDNSKNFSAFMANMIKYDDFLYTYKRVPLKDQNNKIES</sequence>
<name>A7TG11_VANPO</name>
<comment type="similarity">
    <text evidence="3 12">Belongs to the glycosyltransferase 22 family.</text>
</comment>
<dbReference type="PhylomeDB" id="A7TG11"/>
<dbReference type="AlphaFoldDB" id="A7TG11"/>
<dbReference type="GO" id="GO:0052917">
    <property type="term" value="F:dol-P-Man:Man(7)GlcNAc(2)-PP-Dol alpha-1,6-mannosyltransferase activity"/>
    <property type="evidence" value="ECO:0007669"/>
    <property type="project" value="UniProtKB-EC"/>
</dbReference>
<dbReference type="RefSeq" id="XP_001646626.1">
    <property type="nucleotide sequence ID" value="XM_001646576.1"/>
</dbReference>
<evidence type="ECO:0000256" key="11">
    <source>
        <dbReference type="ARBA" id="ARBA00048899"/>
    </source>
</evidence>
<reference evidence="13 14" key="1">
    <citation type="journal article" date="2007" name="Proc. Natl. Acad. Sci. U.S.A.">
        <title>Independent sorting-out of thousands of duplicated gene pairs in two yeast species descended from a whole-genome duplication.</title>
        <authorList>
            <person name="Scannell D.R."/>
            <person name="Frank A.C."/>
            <person name="Conant G.C."/>
            <person name="Byrne K.P."/>
            <person name="Woolfit M."/>
            <person name="Wolfe K.H."/>
        </authorList>
    </citation>
    <scope>NUCLEOTIDE SEQUENCE [LARGE SCALE GENOMIC DNA]</scope>
    <source>
        <strain evidence="14">ATCC 22028 / DSM 70294 / BCRC 21397 / CBS 2163 / NBRC 10782 / NRRL Y-8283 / UCD 57-17</strain>
    </source>
</reference>
<dbReference type="EMBL" id="DS480385">
    <property type="protein sequence ID" value="EDO18768.1"/>
    <property type="molecule type" value="Genomic_DNA"/>
</dbReference>
<feature type="transmembrane region" description="Helical" evidence="12">
    <location>
        <begin position="365"/>
        <end position="387"/>
    </location>
</feature>
<keyword evidence="6 12" id="KW-0812">Transmembrane</keyword>
<evidence type="ECO:0000256" key="10">
    <source>
        <dbReference type="ARBA" id="ARBA00044721"/>
    </source>
</evidence>
<evidence type="ECO:0000256" key="2">
    <source>
        <dbReference type="ARBA" id="ARBA00004922"/>
    </source>
</evidence>
<organism evidence="14">
    <name type="scientific">Vanderwaltozyma polyspora (strain ATCC 22028 / DSM 70294 / BCRC 21397 / CBS 2163 / NBRC 10782 / NRRL Y-8283 / UCD 57-17)</name>
    <name type="common">Kluyveromyces polysporus</name>
    <dbReference type="NCBI Taxonomy" id="436907"/>
    <lineage>
        <taxon>Eukaryota</taxon>
        <taxon>Fungi</taxon>
        <taxon>Dikarya</taxon>
        <taxon>Ascomycota</taxon>
        <taxon>Saccharomycotina</taxon>
        <taxon>Saccharomycetes</taxon>
        <taxon>Saccharomycetales</taxon>
        <taxon>Saccharomycetaceae</taxon>
        <taxon>Vanderwaltozyma</taxon>
    </lineage>
</organism>
<dbReference type="GO" id="GO:0006488">
    <property type="term" value="P:dolichol-linked oligosaccharide biosynthetic process"/>
    <property type="evidence" value="ECO:0007669"/>
    <property type="project" value="EnsemblFungi"/>
</dbReference>
<dbReference type="HOGENOM" id="CLU_008917_4_0_1"/>
<evidence type="ECO:0000256" key="6">
    <source>
        <dbReference type="ARBA" id="ARBA00022692"/>
    </source>
</evidence>
<dbReference type="OMA" id="WWVEVRM"/>
<keyword evidence="8 12" id="KW-1133">Transmembrane helix</keyword>
<feature type="transmembrane region" description="Helical" evidence="12">
    <location>
        <begin position="134"/>
        <end position="158"/>
    </location>
</feature>
<dbReference type="InterPro" id="IPR005599">
    <property type="entry name" value="GPI_mannosylTrfase"/>
</dbReference>
<accession>A7TG11</accession>
<dbReference type="GeneID" id="5547082"/>
<evidence type="ECO:0000256" key="3">
    <source>
        <dbReference type="ARBA" id="ARBA00007063"/>
    </source>
</evidence>